<gene>
    <name evidence="1" type="ORF">FRX31_008981</name>
</gene>
<comment type="caution">
    <text evidence="1">The sequence shown here is derived from an EMBL/GenBank/DDBJ whole genome shotgun (WGS) entry which is preliminary data.</text>
</comment>
<proteinExistence type="predicted"/>
<reference evidence="1 2" key="1">
    <citation type="submission" date="2020-06" db="EMBL/GenBank/DDBJ databases">
        <title>Transcriptomic and genomic resources for Thalictrum thalictroides and T. hernandezii: Facilitating candidate gene discovery in an emerging model plant lineage.</title>
        <authorList>
            <person name="Arias T."/>
            <person name="Riano-Pachon D.M."/>
            <person name="Di Stilio V.S."/>
        </authorList>
    </citation>
    <scope>NUCLEOTIDE SEQUENCE [LARGE SCALE GENOMIC DNA]</scope>
    <source>
        <strain evidence="2">cv. WT478/WT964</strain>
        <tissue evidence="1">Leaves</tissue>
    </source>
</reference>
<protein>
    <submittedName>
        <fullName evidence="1">Uncharacterized protein</fullName>
    </submittedName>
</protein>
<evidence type="ECO:0000313" key="2">
    <source>
        <dbReference type="Proteomes" id="UP000554482"/>
    </source>
</evidence>
<evidence type="ECO:0000313" key="1">
    <source>
        <dbReference type="EMBL" id="KAF5201432.1"/>
    </source>
</evidence>
<keyword evidence="2" id="KW-1185">Reference proteome</keyword>
<accession>A0A7J6WZ89</accession>
<sequence length="83" mass="9404">MFFEKLKCYSGEENQPQGYVFHVGNRKLCLIGRGQGSDHSVIVIKFYVVRYYDAEGHIFLGANVEFSAVYDADAIGELENCFV</sequence>
<organism evidence="1 2">
    <name type="scientific">Thalictrum thalictroides</name>
    <name type="common">Rue-anemone</name>
    <name type="synonym">Anemone thalictroides</name>
    <dbReference type="NCBI Taxonomy" id="46969"/>
    <lineage>
        <taxon>Eukaryota</taxon>
        <taxon>Viridiplantae</taxon>
        <taxon>Streptophyta</taxon>
        <taxon>Embryophyta</taxon>
        <taxon>Tracheophyta</taxon>
        <taxon>Spermatophyta</taxon>
        <taxon>Magnoliopsida</taxon>
        <taxon>Ranunculales</taxon>
        <taxon>Ranunculaceae</taxon>
        <taxon>Thalictroideae</taxon>
        <taxon>Thalictrum</taxon>
    </lineage>
</organism>
<dbReference type="Proteomes" id="UP000554482">
    <property type="component" value="Unassembled WGS sequence"/>
</dbReference>
<dbReference type="EMBL" id="JABWDY010009450">
    <property type="protein sequence ID" value="KAF5201432.1"/>
    <property type="molecule type" value="Genomic_DNA"/>
</dbReference>
<name>A0A7J6WZ89_THATH</name>
<dbReference type="AlphaFoldDB" id="A0A7J6WZ89"/>